<sequence length="69" mass="8012">MENEFLSSDEIRAMTGVRCLDDQERVLKADGIPYKRRGRRLIVSRFHTREWLSGRVVTPSRGPNLALVR</sequence>
<gene>
    <name evidence="2" type="ORF">PSQ39_21240</name>
</gene>
<accession>A0ABT5MKQ6</accession>
<evidence type="ECO:0000313" key="3">
    <source>
        <dbReference type="Proteomes" id="UP001528672"/>
    </source>
</evidence>
<dbReference type="Pfam" id="PF13986">
    <property type="entry name" value="DUF4224"/>
    <property type="match status" value="1"/>
</dbReference>
<keyword evidence="3" id="KW-1185">Reference proteome</keyword>
<proteinExistence type="predicted"/>
<organism evidence="2 3">
    <name type="scientific">Curvibacter microcysteis</name>
    <dbReference type="NCBI Taxonomy" id="3026419"/>
    <lineage>
        <taxon>Bacteria</taxon>
        <taxon>Pseudomonadati</taxon>
        <taxon>Pseudomonadota</taxon>
        <taxon>Betaproteobacteria</taxon>
        <taxon>Burkholderiales</taxon>
        <taxon>Comamonadaceae</taxon>
        <taxon>Curvibacter</taxon>
    </lineage>
</organism>
<evidence type="ECO:0000259" key="1">
    <source>
        <dbReference type="Pfam" id="PF13986"/>
    </source>
</evidence>
<dbReference type="InterPro" id="IPR025319">
    <property type="entry name" value="DUF4224"/>
</dbReference>
<dbReference type="RefSeq" id="WP_273929642.1">
    <property type="nucleotide sequence ID" value="NZ_JAQSIO010000016.1"/>
</dbReference>
<reference evidence="2 3" key="1">
    <citation type="submission" date="2023-02" db="EMBL/GenBank/DDBJ databases">
        <title>Bacterial whole genome sequence for Curvibacter sp. HBC28.</title>
        <authorList>
            <person name="Le V."/>
            <person name="Ko S.-R."/>
            <person name="Ahn C.-Y."/>
            <person name="Oh H.-M."/>
        </authorList>
    </citation>
    <scope>NUCLEOTIDE SEQUENCE [LARGE SCALE GENOMIC DNA]</scope>
    <source>
        <strain evidence="2 3">HBC28</strain>
    </source>
</reference>
<dbReference type="Proteomes" id="UP001528672">
    <property type="component" value="Unassembled WGS sequence"/>
</dbReference>
<feature type="domain" description="DUF4224" evidence="1">
    <location>
        <begin position="5"/>
        <end position="47"/>
    </location>
</feature>
<comment type="caution">
    <text evidence="2">The sequence shown here is derived from an EMBL/GenBank/DDBJ whole genome shotgun (WGS) entry which is preliminary data.</text>
</comment>
<dbReference type="EMBL" id="JAQSIO010000016">
    <property type="protein sequence ID" value="MDD0817173.1"/>
    <property type="molecule type" value="Genomic_DNA"/>
</dbReference>
<name>A0ABT5MKQ6_9BURK</name>
<protein>
    <submittedName>
        <fullName evidence="2">DUF4224 domain-containing protein</fullName>
    </submittedName>
</protein>
<evidence type="ECO:0000313" key="2">
    <source>
        <dbReference type="EMBL" id="MDD0817173.1"/>
    </source>
</evidence>